<evidence type="ECO:0000313" key="3">
    <source>
        <dbReference type="EMBL" id="HHS63382.1"/>
    </source>
</evidence>
<name>A0A7C6EIY3_UNCW3</name>
<dbReference type="EMBL" id="DTHJ01000145">
    <property type="protein sequence ID" value="HHS63382.1"/>
    <property type="molecule type" value="Genomic_DNA"/>
</dbReference>
<keyword evidence="1" id="KW-1133">Transmembrane helix</keyword>
<keyword evidence="1" id="KW-0812">Transmembrane</keyword>
<gene>
    <name evidence="2" type="ORF">ENP86_04850</name>
    <name evidence="3" type="ORF">ENV70_07240</name>
</gene>
<keyword evidence="1" id="KW-0472">Membrane</keyword>
<reference evidence="3" key="1">
    <citation type="journal article" date="2020" name="mSystems">
        <title>Genome- and Community-Level Interaction Insights into Carbon Utilization and Element Cycling Functions of Hydrothermarchaeota in Hydrothermal Sediment.</title>
        <authorList>
            <person name="Zhou Z."/>
            <person name="Liu Y."/>
            <person name="Xu W."/>
            <person name="Pan J."/>
            <person name="Luo Z.H."/>
            <person name="Li M."/>
        </authorList>
    </citation>
    <scope>NUCLEOTIDE SEQUENCE [LARGE SCALE GENOMIC DNA]</scope>
    <source>
        <strain evidence="2">SpSt-258</strain>
        <strain evidence="3">SpSt-783</strain>
    </source>
</reference>
<dbReference type="AlphaFoldDB" id="A0A7C6EIY3"/>
<evidence type="ECO:0000256" key="1">
    <source>
        <dbReference type="SAM" id="Phobius"/>
    </source>
</evidence>
<protein>
    <submittedName>
        <fullName evidence="3">Uncharacterized protein</fullName>
    </submittedName>
</protein>
<comment type="caution">
    <text evidence="3">The sequence shown here is derived from an EMBL/GenBank/DDBJ whole genome shotgun (WGS) entry which is preliminary data.</text>
</comment>
<feature type="transmembrane region" description="Helical" evidence="1">
    <location>
        <begin position="12"/>
        <end position="35"/>
    </location>
</feature>
<accession>A0A7C6EIY3</accession>
<sequence>MPNTGTTNARIVIIFITAVSILTLLLLWFIIFVGIRIRRMEIQ</sequence>
<dbReference type="EMBL" id="DSKY01000014">
    <property type="protein sequence ID" value="HDY58864.1"/>
    <property type="molecule type" value="Genomic_DNA"/>
</dbReference>
<organism evidence="3">
    <name type="scientific">candidate division WOR-3 bacterium</name>
    <dbReference type="NCBI Taxonomy" id="2052148"/>
    <lineage>
        <taxon>Bacteria</taxon>
        <taxon>Bacteria division WOR-3</taxon>
    </lineage>
</organism>
<proteinExistence type="predicted"/>
<evidence type="ECO:0000313" key="2">
    <source>
        <dbReference type="EMBL" id="HDY58864.1"/>
    </source>
</evidence>